<feature type="transmembrane region" description="Helical" evidence="7">
    <location>
        <begin position="200"/>
        <end position="221"/>
    </location>
</feature>
<accession>A0A7J6MEX1</accession>
<feature type="transmembrane region" description="Helical" evidence="7">
    <location>
        <begin position="327"/>
        <end position="345"/>
    </location>
</feature>
<comment type="similarity">
    <text evidence="2">Belongs to the CRT-like transporter family.</text>
</comment>
<protein>
    <submittedName>
        <fullName evidence="8">Uncharacterized protein</fullName>
    </submittedName>
</protein>
<feature type="transmembrane region" description="Helical" evidence="7">
    <location>
        <begin position="297"/>
        <end position="315"/>
    </location>
</feature>
<evidence type="ECO:0000256" key="2">
    <source>
        <dbReference type="ARBA" id="ARBA00006690"/>
    </source>
</evidence>
<name>A0A7J6MEX1_PERCH</name>
<proteinExistence type="inferred from homology"/>
<evidence type="ECO:0000313" key="8">
    <source>
        <dbReference type="EMBL" id="KAF4670129.1"/>
    </source>
</evidence>
<sequence length="428" mass="47469">MAEPELVSLTETKEAVVKEKTKRSWIVPTLIILLVISGTTNAITGKIRAETLGEYSGLVTNIVGQMAYFISYWGVFGAEWFAGRISHEEVDWVWKFPPSASINPELSGLRRLWARLPGCKYTFLASITEVLGDNLMYLTQAYISIVVFSLLQQGMVPFTLIWSLIFLGVRYTLQELFGVGIVVAMAVGSVIMAGNDGASTSVGMSIVCLLSTMFQALAFVIKEKMFRRYTEHAIANGYKNTTLDAFAVSSSNHTFGIIWVVPIAIIVELARTGQDPGERLHDGFNALAHNPYAPQAFAVYMVINVFFNITIYLLVSHGSSLLTFISYKLTVPLAAIFSLISWPIIGASTVTWFEWTALVLILCGIVIFRHGNGKREELEVKNREIEAANSEEQLRRFTKITLANSGLIEAIRLFTFSYLNTSVQKVDG</sequence>
<reference evidence="8 9" key="1">
    <citation type="submission" date="2020-04" db="EMBL/GenBank/DDBJ databases">
        <title>Perkinsus chesapeaki whole genome sequence.</title>
        <authorList>
            <person name="Bogema D.R."/>
        </authorList>
    </citation>
    <scope>NUCLEOTIDE SEQUENCE [LARGE SCALE GENOMIC DNA]</scope>
    <source>
        <strain evidence="8">ATCC PRA-425</strain>
    </source>
</reference>
<evidence type="ECO:0000256" key="4">
    <source>
        <dbReference type="ARBA" id="ARBA00022692"/>
    </source>
</evidence>
<dbReference type="EMBL" id="JAAPAO010000158">
    <property type="protein sequence ID" value="KAF4670129.1"/>
    <property type="molecule type" value="Genomic_DNA"/>
</dbReference>
<dbReference type="InterPro" id="IPR037185">
    <property type="entry name" value="EmrE-like"/>
</dbReference>
<feature type="transmembrane region" description="Helical" evidence="7">
    <location>
        <begin position="242"/>
        <end position="267"/>
    </location>
</feature>
<dbReference type="PANTHER" id="PTHR31326:SF1">
    <property type="entry name" value="PROTEIN CLT2, CHLOROPLASTIC"/>
    <property type="match status" value="1"/>
</dbReference>
<evidence type="ECO:0000256" key="1">
    <source>
        <dbReference type="ARBA" id="ARBA00004141"/>
    </source>
</evidence>
<feature type="transmembrane region" description="Helical" evidence="7">
    <location>
        <begin position="25"/>
        <end position="43"/>
    </location>
</feature>
<feature type="transmembrane region" description="Helical" evidence="7">
    <location>
        <begin position="141"/>
        <end position="169"/>
    </location>
</feature>
<evidence type="ECO:0000256" key="5">
    <source>
        <dbReference type="ARBA" id="ARBA00022989"/>
    </source>
</evidence>
<dbReference type="AlphaFoldDB" id="A0A7J6MEX1"/>
<gene>
    <name evidence="8" type="ORF">FOL47_002191</name>
</gene>
<feature type="transmembrane region" description="Helical" evidence="7">
    <location>
        <begin position="351"/>
        <end position="368"/>
    </location>
</feature>
<comment type="subcellular location">
    <subcellularLocation>
        <location evidence="1">Membrane</location>
        <topology evidence="1">Multi-pass membrane protein</topology>
    </subcellularLocation>
</comment>
<feature type="transmembrane region" description="Helical" evidence="7">
    <location>
        <begin position="176"/>
        <end position="194"/>
    </location>
</feature>
<feature type="transmembrane region" description="Helical" evidence="7">
    <location>
        <begin position="55"/>
        <end position="75"/>
    </location>
</feature>
<dbReference type="Proteomes" id="UP000591131">
    <property type="component" value="Unassembled WGS sequence"/>
</dbReference>
<dbReference type="OrthoDB" id="416555at2759"/>
<evidence type="ECO:0000256" key="3">
    <source>
        <dbReference type="ARBA" id="ARBA00022448"/>
    </source>
</evidence>
<evidence type="ECO:0000256" key="7">
    <source>
        <dbReference type="SAM" id="Phobius"/>
    </source>
</evidence>
<comment type="caution">
    <text evidence="8">The sequence shown here is derived from an EMBL/GenBank/DDBJ whole genome shotgun (WGS) entry which is preliminary data.</text>
</comment>
<keyword evidence="3" id="KW-0813">Transport</keyword>
<dbReference type="GO" id="GO:0016020">
    <property type="term" value="C:membrane"/>
    <property type="evidence" value="ECO:0007669"/>
    <property type="project" value="UniProtKB-SubCell"/>
</dbReference>
<keyword evidence="9" id="KW-1185">Reference proteome</keyword>
<organism evidence="8 9">
    <name type="scientific">Perkinsus chesapeaki</name>
    <name type="common">Clam parasite</name>
    <name type="synonym">Perkinsus andrewsi</name>
    <dbReference type="NCBI Taxonomy" id="330153"/>
    <lineage>
        <taxon>Eukaryota</taxon>
        <taxon>Sar</taxon>
        <taxon>Alveolata</taxon>
        <taxon>Perkinsozoa</taxon>
        <taxon>Perkinsea</taxon>
        <taxon>Perkinsida</taxon>
        <taxon>Perkinsidae</taxon>
        <taxon>Perkinsus</taxon>
    </lineage>
</organism>
<dbReference type="PANTHER" id="PTHR31326">
    <property type="entry name" value="PROTEIN CLT2, CHLOROPLASTIC"/>
    <property type="match status" value="1"/>
</dbReference>
<dbReference type="Pfam" id="PF08627">
    <property type="entry name" value="CRT-like"/>
    <property type="match status" value="1"/>
</dbReference>
<keyword evidence="6 7" id="KW-0472">Membrane</keyword>
<evidence type="ECO:0000256" key="6">
    <source>
        <dbReference type="ARBA" id="ARBA00023136"/>
    </source>
</evidence>
<dbReference type="SUPFAM" id="SSF103481">
    <property type="entry name" value="Multidrug resistance efflux transporter EmrE"/>
    <property type="match status" value="1"/>
</dbReference>
<dbReference type="InterPro" id="IPR013936">
    <property type="entry name" value="CRT-like"/>
</dbReference>
<evidence type="ECO:0000313" key="9">
    <source>
        <dbReference type="Proteomes" id="UP000591131"/>
    </source>
</evidence>
<keyword evidence="5 7" id="KW-1133">Transmembrane helix</keyword>
<keyword evidence="4 7" id="KW-0812">Transmembrane</keyword>